<evidence type="ECO:0000256" key="2">
    <source>
        <dbReference type="ARBA" id="ARBA00022692"/>
    </source>
</evidence>
<dbReference type="Proteomes" id="UP000015101">
    <property type="component" value="Unassembled WGS sequence"/>
</dbReference>
<dbReference type="HOGENOM" id="CLU_883511_0_0_1"/>
<dbReference type="EnsemblMetazoa" id="HelroT91254">
    <property type="protein sequence ID" value="HelroP91254"/>
    <property type="gene ID" value="HelroG91254"/>
</dbReference>
<organism evidence="8 9">
    <name type="scientific">Helobdella robusta</name>
    <name type="common">Californian leech</name>
    <dbReference type="NCBI Taxonomy" id="6412"/>
    <lineage>
        <taxon>Eukaryota</taxon>
        <taxon>Metazoa</taxon>
        <taxon>Spiralia</taxon>
        <taxon>Lophotrochozoa</taxon>
        <taxon>Annelida</taxon>
        <taxon>Clitellata</taxon>
        <taxon>Hirudinea</taxon>
        <taxon>Rhynchobdellida</taxon>
        <taxon>Glossiphoniidae</taxon>
        <taxon>Helobdella</taxon>
    </lineage>
</organism>
<dbReference type="OMA" id="ANFICAF"/>
<evidence type="ECO:0008006" key="10">
    <source>
        <dbReference type="Google" id="ProtNLM"/>
    </source>
</evidence>
<dbReference type="InterPro" id="IPR004031">
    <property type="entry name" value="PMP22/EMP/MP20/Claudin"/>
</dbReference>
<comment type="subcellular location">
    <subcellularLocation>
        <location evidence="1">Membrane</location>
        <topology evidence="1">Multi-pass membrane protein</topology>
    </subcellularLocation>
</comment>
<keyword evidence="2 6" id="KW-0812">Transmembrane</keyword>
<reference evidence="9" key="1">
    <citation type="submission" date="2012-12" db="EMBL/GenBank/DDBJ databases">
        <authorList>
            <person name="Hellsten U."/>
            <person name="Grimwood J."/>
            <person name="Chapman J.A."/>
            <person name="Shapiro H."/>
            <person name="Aerts A."/>
            <person name="Otillar R.P."/>
            <person name="Terry A.Y."/>
            <person name="Boore J.L."/>
            <person name="Simakov O."/>
            <person name="Marletaz F."/>
            <person name="Cho S.-J."/>
            <person name="Edsinger-Gonzales E."/>
            <person name="Havlak P."/>
            <person name="Kuo D.-H."/>
            <person name="Larsson T."/>
            <person name="Lv J."/>
            <person name="Arendt D."/>
            <person name="Savage R."/>
            <person name="Osoegawa K."/>
            <person name="de Jong P."/>
            <person name="Lindberg D.R."/>
            <person name="Seaver E.C."/>
            <person name="Weisblat D.A."/>
            <person name="Putnam N.H."/>
            <person name="Grigoriev I.V."/>
            <person name="Rokhsar D.S."/>
        </authorList>
    </citation>
    <scope>NUCLEOTIDE SEQUENCE</scope>
</reference>
<evidence type="ECO:0000313" key="8">
    <source>
        <dbReference type="EnsemblMetazoa" id="HelroP91254"/>
    </source>
</evidence>
<dbReference type="InParanoid" id="T1G820"/>
<keyword evidence="9" id="KW-1185">Reference proteome</keyword>
<evidence type="ECO:0000256" key="5">
    <source>
        <dbReference type="SAM" id="MobiDB-lite"/>
    </source>
</evidence>
<accession>T1G820</accession>
<evidence type="ECO:0000256" key="6">
    <source>
        <dbReference type="SAM" id="Phobius"/>
    </source>
</evidence>
<dbReference type="Pfam" id="PF13903">
    <property type="entry name" value="Claudin_2"/>
    <property type="match status" value="1"/>
</dbReference>
<proteinExistence type="predicted"/>
<gene>
    <name evidence="8" type="primary">20217217</name>
    <name evidence="7" type="ORF">HELRODRAFT_91254</name>
</gene>
<feature type="compositionally biased region" description="Pro residues" evidence="5">
    <location>
        <begin position="277"/>
        <end position="289"/>
    </location>
</feature>
<dbReference type="EMBL" id="AMQM01008525">
    <property type="status" value="NOT_ANNOTATED_CDS"/>
    <property type="molecule type" value="Genomic_DNA"/>
</dbReference>
<dbReference type="CTD" id="20217217"/>
<sequence>MLAWAGFACGLMALASICISFASPYWIQTWPMSESPFKNMGLWHVCFNKYMQFKDDSQELYSGCWWVFDMQPKYYKLREWLTPPWFITCQVLVVGCLLILITTSLIVAMIFLHQCPIMNHEYLQTYGMFSAGSLMILVIALIFGIQTNDRYWLPRPDLNFLSWGYGFLIITGLFSLASGILLYKEAQKTYDTLLRKEDEYTKAALEMSTYQLEPPSSLPDYDYSAGYPSYPAPQASQAAGKSQLLIQPESYPQVDPGYEHSYAPGSGMKDADTSWQVPPPPAAKGPLPPFAGKSFQQLDDGDDFV</sequence>
<evidence type="ECO:0000256" key="4">
    <source>
        <dbReference type="ARBA" id="ARBA00023136"/>
    </source>
</evidence>
<evidence type="ECO:0000256" key="3">
    <source>
        <dbReference type="ARBA" id="ARBA00022989"/>
    </source>
</evidence>
<dbReference type="eggNOG" id="ENOG502QPUD">
    <property type="taxonomic scope" value="Eukaryota"/>
</dbReference>
<dbReference type="PANTHER" id="PTHR21284">
    <property type="entry name" value="EG:80H7.2 PROTEIN"/>
    <property type="match status" value="1"/>
</dbReference>
<dbReference type="RefSeq" id="XP_009031976.1">
    <property type="nucleotide sequence ID" value="XM_009033728.1"/>
</dbReference>
<reference evidence="7 9" key="2">
    <citation type="journal article" date="2013" name="Nature">
        <title>Insights into bilaterian evolution from three spiralian genomes.</title>
        <authorList>
            <person name="Simakov O."/>
            <person name="Marletaz F."/>
            <person name="Cho S.J."/>
            <person name="Edsinger-Gonzales E."/>
            <person name="Havlak P."/>
            <person name="Hellsten U."/>
            <person name="Kuo D.H."/>
            <person name="Larsson T."/>
            <person name="Lv J."/>
            <person name="Arendt D."/>
            <person name="Savage R."/>
            <person name="Osoegawa K."/>
            <person name="de Jong P."/>
            <person name="Grimwood J."/>
            <person name="Chapman J.A."/>
            <person name="Shapiro H."/>
            <person name="Aerts A."/>
            <person name="Otillar R.P."/>
            <person name="Terry A.Y."/>
            <person name="Boore J.L."/>
            <person name="Grigoriev I.V."/>
            <person name="Lindberg D.R."/>
            <person name="Seaver E.C."/>
            <person name="Weisblat D.A."/>
            <person name="Putnam N.H."/>
            <person name="Rokhsar D.S."/>
        </authorList>
    </citation>
    <scope>NUCLEOTIDE SEQUENCE</scope>
</reference>
<dbReference type="GeneID" id="20217217"/>
<evidence type="ECO:0000256" key="1">
    <source>
        <dbReference type="ARBA" id="ARBA00004141"/>
    </source>
</evidence>
<dbReference type="OrthoDB" id="6140671at2759"/>
<dbReference type="PANTHER" id="PTHR21284:SF12">
    <property type="entry name" value="EG:80H7.2 PROTEIN"/>
    <property type="match status" value="1"/>
</dbReference>
<dbReference type="AlphaFoldDB" id="T1G820"/>
<feature type="transmembrane region" description="Helical" evidence="6">
    <location>
        <begin position="123"/>
        <end position="143"/>
    </location>
</feature>
<protein>
    <recommendedName>
        <fullName evidence="10">Claudin</fullName>
    </recommendedName>
</protein>
<keyword evidence="4 6" id="KW-0472">Membrane</keyword>
<dbReference type="Gene3D" id="1.20.140.150">
    <property type="match status" value="1"/>
</dbReference>
<feature type="transmembrane region" description="Helical" evidence="6">
    <location>
        <begin position="163"/>
        <end position="183"/>
    </location>
</feature>
<evidence type="ECO:0000313" key="9">
    <source>
        <dbReference type="Proteomes" id="UP000015101"/>
    </source>
</evidence>
<feature type="region of interest" description="Disordered" evidence="5">
    <location>
        <begin position="251"/>
        <end position="305"/>
    </location>
</feature>
<dbReference type="FunCoup" id="T1G820">
    <property type="interactions" value="4"/>
</dbReference>
<dbReference type="KEGG" id="hro:HELRODRAFT_91254"/>
<dbReference type="EMBL" id="KB097792">
    <property type="protein sequence ID" value="ESN89893.1"/>
    <property type="molecule type" value="Genomic_DNA"/>
</dbReference>
<evidence type="ECO:0000313" key="7">
    <source>
        <dbReference type="EMBL" id="ESN89893.1"/>
    </source>
</evidence>
<name>T1G820_HELRO</name>
<dbReference type="STRING" id="6412.T1G820"/>
<dbReference type="GO" id="GO:0016020">
    <property type="term" value="C:membrane"/>
    <property type="evidence" value="ECO:0007669"/>
    <property type="project" value="UniProtKB-SubCell"/>
</dbReference>
<reference evidence="8" key="3">
    <citation type="submission" date="2015-06" db="UniProtKB">
        <authorList>
            <consortium name="EnsemblMetazoa"/>
        </authorList>
    </citation>
    <scope>IDENTIFICATION</scope>
</reference>
<feature type="transmembrane region" description="Helical" evidence="6">
    <location>
        <begin position="85"/>
        <end position="111"/>
    </location>
</feature>
<keyword evidence="3 6" id="KW-1133">Transmembrane helix</keyword>